<evidence type="ECO:0000256" key="5">
    <source>
        <dbReference type="ARBA" id="ARBA00022692"/>
    </source>
</evidence>
<dbReference type="InterPro" id="IPR026579">
    <property type="entry name" value="FtsQ"/>
</dbReference>
<feature type="region of interest" description="Disordered" evidence="10">
    <location>
        <begin position="277"/>
        <end position="302"/>
    </location>
</feature>
<dbReference type="AlphaFoldDB" id="A0A0B1QB97"/>
<dbReference type="RefSeq" id="WP_039189697.1">
    <property type="nucleotide sequence ID" value="NZ_JRFJ01000001.1"/>
</dbReference>
<comment type="caution">
    <text evidence="12">The sequence shown here is derived from an EMBL/GenBank/DDBJ whole genome shotgun (WGS) entry which is preliminary data.</text>
</comment>
<feature type="domain" description="POTRA" evidence="11">
    <location>
        <begin position="80"/>
        <end position="148"/>
    </location>
</feature>
<dbReference type="GO" id="GO:0005886">
    <property type="term" value="C:plasma membrane"/>
    <property type="evidence" value="ECO:0007669"/>
    <property type="project" value="UniProtKB-SubCell"/>
</dbReference>
<gene>
    <name evidence="9" type="primary">ftsQ</name>
    <name evidence="12" type="ORF">LA66_06345</name>
</gene>
<keyword evidence="5 9" id="KW-0812">Transmembrane</keyword>
<dbReference type="OrthoDB" id="9783091at2"/>
<dbReference type="InterPro" id="IPR034746">
    <property type="entry name" value="POTRA"/>
</dbReference>
<dbReference type="Gene3D" id="3.10.20.310">
    <property type="entry name" value="membrane protein fhac"/>
    <property type="match status" value="1"/>
</dbReference>
<reference evidence="12 13" key="1">
    <citation type="submission" date="2014-09" db="EMBL/GenBank/DDBJ databases">
        <title>Isolation and characterization of Aurantimonas altamirensis ON-56566 from clinical sample following a dog bite.</title>
        <authorList>
            <person name="Eshaghi A."/>
            <person name="Li A."/>
            <person name="Shahinas D."/>
            <person name="Bahn P."/>
            <person name="Kus J.V."/>
            <person name="Patel S.N."/>
        </authorList>
    </citation>
    <scope>NUCLEOTIDE SEQUENCE [LARGE SCALE GENOMIC DNA]</scope>
    <source>
        <strain evidence="12 13">ON-56566</strain>
    </source>
</reference>
<dbReference type="InterPro" id="IPR045335">
    <property type="entry name" value="FtsQ_C_sf"/>
</dbReference>
<feature type="compositionally biased region" description="Basic residues" evidence="10">
    <location>
        <begin position="292"/>
        <end position="302"/>
    </location>
</feature>
<evidence type="ECO:0000256" key="8">
    <source>
        <dbReference type="ARBA" id="ARBA00023306"/>
    </source>
</evidence>
<evidence type="ECO:0000256" key="2">
    <source>
        <dbReference type="ARBA" id="ARBA00022475"/>
    </source>
</evidence>
<comment type="function">
    <text evidence="9">Essential cell division protein.</text>
</comment>
<evidence type="ECO:0000256" key="7">
    <source>
        <dbReference type="ARBA" id="ARBA00023136"/>
    </source>
</evidence>
<keyword evidence="4 9" id="KW-0132">Cell division</keyword>
<keyword evidence="3 9" id="KW-0997">Cell inner membrane</keyword>
<dbReference type="PANTHER" id="PTHR35851:SF1">
    <property type="entry name" value="CELL DIVISION PROTEIN FTSQ"/>
    <property type="match status" value="1"/>
</dbReference>
<feature type="compositionally biased region" description="Basic and acidic residues" evidence="10">
    <location>
        <begin position="277"/>
        <end position="291"/>
    </location>
</feature>
<sequence>MPPVRQRPDHSDMRPAGRVAMRVQIALRRVSGYARRLQALPLPSFSVLATVVLGSSALYGMSSGGHTTKVIDTLAEPVGFAIDRVDVTGASETSQIDILQTVYGVGAQTLPALDVDAARTALEAMPWIETASISKVYPGQLLVEVVEKQPFAIWQRGQDLTIIDRHGVPIVPFATTRYTELPLVVGAGADTAAADLLDEIELVPELKPRIRAYVRIGERRWDLRLDNGVTVRLPEDHPVEAAAEVVRMDRSYGLLARDIAAVDMRLPDRITIKLTPEAKQRRDDAAAERAKLARQAKRGNPA</sequence>
<evidence type="ECO:0000259" key="11">
    <source>
        <dbReference type="PROSITE" id="PS51779"/>
    </source>
</evidence>
<protein>
    <recommendedName>
        <fullName evidence="9">Cell division protein FtsQ</fullName>
    </recommendedName>
</protein>
<evidence type="ECO:0000256" key="1">
    <source>
        <dbReference type="ARBA" id="ARBA00004370"/>
    </source>
</evidence>
<comment type="subcellular location">
    <subcellularLocation>
        <location evidence="9">Cell inner membrane</location>
        <topology evidence="9">Single-pass type II membrane protein</topology>
    </subcellularLocation>
    <subcellularLocation>
        <location evidence="1">Membrane</location>
    </subcellularLocation>
    <text evidence="9">Localizes to the division septum.</text>
</comment>
<keyword evidence="6 9" id="KW-1133">Transmembrane helix</keyword>
<proteinExistence type="inferred from homology"/>
<dbReference type="GO" id="GO:0090529">
    <property type="term" value="P:cell septum assembly"/>
    <property type="evidence" value="ECO:0007669"/>
    <property type="project" value="InterPro"/>
</dbReference>
<evidence type="ECO:0000256" key="10">
    <source>
        <dbReference type="SAM" id="MobiDB-lite"/>
    </source>
</evidence>
<evidence type="ECO:0000256" key="3">
    <source>
        <dbReference type="ARBA" id="ARBA00022519"/>
    </source>
</evidence>
<dbReference type="InterPro" id="IPR005548">
    <property type="entry name" value="Cell_div_FtsQ/DivIB_C"/>
</dbReference>
<keyword evidence="2 9" id="KW-1003">Cell membrane</keyword>
<dbReference type="GO" id="GO:0043093">
    <property type="term" value="P:FtsZ-dependent cytokinesis"/>
    <property type="evidence" value="ECO:0007669"/>
    <property type="project" value="UniProtKB-UniRule"/>
</dbReference>
<dbReference type="Proteomes" id="UP000030826">
    <property type="component" value="Unassembled WGS sequence"/>
</dbReference>
<evidence type="ECO:0000313" key="12">
    <source>
        <dbReference type="EMBL" id="KHJ56202.1"/>
    </source>
</evidence>
<dbReference type="Pfam" id="PF08478">
    <property type="entry name" value="POTRA_1"/>
    <property type="match status" value="1"/>
</dbReference>
<organism evidence="12 13">
    <name type="scientific">Aureimonas altamirensis</name>
    <dbReference type="NCBI Taxonomy" id="370622"/>
    <lineage>
        <taxon>Bacteria</taxon>
        <taxon>Pseudomonadati</taxon>
        <taxon>Pseudomonadota</taxon>
        <taxon>Alphaproteobacteria</taxon>
        <taxon>Hyphomicrobiales</taxon>
        <taxon>Aurantimonadaceae</taxon>
        <taxon>Aureimonas</taxon>
    </lineage>
</organism>
<evidence type="ECO:0000313" key="13">
    <source>
        <dbReference type="Proteomes" id="UP000030826"/>
    </source>
</evidence>
<dbReference type="EMBL" id="JRFJ01000001">
    <property type="protein sequence ID" value="KHJ56202.1"/>
    <property type="molecule type" value="Genomic_DNA"/>
</dbReference>
<comment type="similarity">
    <text evidence="9">Belongs to the FtsQ/DivIB family. FtsQ subfamily.</text>
</comment>
<dbReference type="STRING" id="370622.LA66_06345"/>
<accession>A0A0B1QB97</accession>
<dbReference type="InterPro" id="IPR013685">
    <property type="entry name" value="POTRA_FtsQ_type"/>
</dbReference>
<dbReference type="Gene3D" id="3.40.50.11690">
    <property type="entry name" value="Cell division protein FtsQ/DivIB"/>
    <property type="match status" value="1"/>
</dbReference>
<keyword evidence="7 9" id="KW-0472">Membrane</keyword>
<evidence type="ECO:0000256" key="6">
    <source>
        <dbReference type="ARBA" id="ARBA00022989"/>
    </source>
</evidence>
<evidence type="ECO:0000256" key="4">
    <source>
        <dbReference type="ARBA" id="ARBA00022618"/>
    </source>
</evidence>
<dbReference type="PANTHER" id="PTHR35851">
    <property type="entry name" value="CELL DIVISION PROTEIN FTSQ"/>
    <property type="match status" value="1"/>
</dbReference>
<evidence type="ECO:0000256" key="9">
    <source>
        <dbReference type="HAMAP-Rule" id="MF_00911"/>
    </source>
</evidence>
<dbReference type="Pfam" id="PF03799">
    <property type="entry name" value="FtsQ_DivIB_C"/>
    <property type="match status" value="1"/>
</dbReference>
<keyword evidence="8 9" id="KW-0131">Cell cycle</keyword>
<dbReference type="HAMAP" id="MF_00911">
    <property type="entry name" value="FtsQ_subfam"/>
    <property type="match status" value="1"/>
</dbReference>
<dbReference type="GO" id="GO:0032153">
    <property type="term" value="C:cell division site"/>
    <property type="evidence" value="ECO:0007669"/>
    <property type="project" value="UniProtKB-UniRule"/>
</dbReference>
<dbReference type="PROSITE" id="PS51779">
    <property type="entry name" value="POTRA"/>
    <property type="match status" value="1"/>
</dbReference>
<name>A0A0B1QB97_9HYPH</name>